<dbReference type="PIRSF" id="PIRSF000819">
    <property type="entry name" value="Streptomycin_3-adenylyltransf"/>
    <property type="match status" value="1"/>
</dbReference>
<proteinExistence type="predicted"/>
<sequence>MIDRTSQSGSPSDSQTHDVLRLLHGVLGADVVGVYLHGSAVLGGLRPGSDLDLFVVVRRRTTEQERRALVHGLLEVSECQARSGPGRRPVELTLIAQDDVRPWRCPPHCEFLYGEWLRDEFERGMVPAPAPAPDLAPLITMVLLGNAPLFGPPPADVLDPVPPEDLRRAIVAGVPELLAELESDTRNVLLTLTRIWTTLETGAITSKDAAADWALDRLPDQYRFVLARARSIYLGDEKESWDGLMPQVRALTDHLVAQLNAQ</sequence>
<feature type="domain" description="Polymerase nucleotidyl transferase" evidence="4">
    <location>
        <begin position="31"/>
        <end position="67"/>
    </location>
</feature>
<dbReference type="InterPro" id="IPR002934">
    <property type="entry name" value="Polymerase_NTP_transf_dom"/>
</dbReference>
<evidence type="ECO:0000259" key="5">
    <source>
        <dbReference type="Pfam" id="PF13427"/>
    </source>
</evidence>
<dbReference type="Gene3D" id="3.30.460.10">
    <property type="entry name" value="Beta Polymerase, domain 2"/>
    <property type="match status" value="1"/>
</dbReference>
<dbReference type="Pfam" id="PF13427">
    <property type="entry name" value="AadA_C"/>
    <property type="match status" value="1"/>
</dbReference>
<accession>A0ABN3RDB4</accession>
<evidence type="ECO:0000256" key="3">
    <source>
        <dbReference type="ARBA" id="ARBA00047831"/>
    </source>
</evidence>
<dbReference type="SUPFAM" id="SSF81301">
    <property type="entry name" value="Nucleotidyltransferase"/>
    <property type="match status" value="1"/>
</dbReference>
<dbReference type="RefSeq" id="WP_344393933.1">
    <property type="nucleotide sequence ID" value="NZ_BAAASJ010000079.1"/>
</dbReference>
<organism evidence="6 7">
    <name type="scientific">Streptomyces vastus</name>
    <dbReference type="NCBI Taxonomy" id="285451"/>
    <lineage>
        <taxon>Bacteria</taxon>
        <taxon>Bacillati</taxon>
        <taxon>Actinomycetota</taxon>
        <taxon>Actinomycetes</taxon>
        <taxon>Kitasatosporales</taxon>
        <taxon>Streptomycetaceae</taxon>
        <taxon>Streptomyces</taxon>
    </lineage>
</organism>
<keyword evidence="7" id="KW-1185">Reference proteome</keyword>
<comment type="caution">
    <text evidence="6">The sequence shown here is derived from an EMBL/GenBank/DDBJ whole genome shotgun (WGS) entry which is preliminary data.</text>
</comment>
<evidence type="ECO:0000313" key="6">
    <source>
        <dbReference type="EMBL" id="GAA2649257.1"/>
    </source>
</evidence>
<protein>
    <submittedName>
        <fullName evidence="6">Aminoglycoside adenylyltransferase family protein</fullName>
    </submittedName>
</protein>
<dbReference type="EMBL" id="BAAASJ010000079">
    <property type="protein sequence ID" value="GAA2649257.1"/>
    <property type="molecule type" value="Genomic_DNA"/>
</dbReference>
<dbReference type="InterPro" id="IPR043519">
    <property type="entry name" value="NT_sf"/>
</dbReference>
<evidence type="ECO:0000256" key="1">
    <source>
        <dbReference type="ARBA" id="ARBA00022679"/>
    </source>
</evidence>
<dbReference type="Proteomes" id="UP001500151">
    <property type="component" value="Unassembled WGS sequence"/>
</dbReference>
<dbReference type="GO" id="GO:0016779">
    <property type="term" value="F:nucleotidyltransferase activity"/>
    <property type="evidence" value="ECO:0007669"/>
    <property type="project" value="UniProtKB-KW"/>
</dbReference>
<keyword evidence="2" id="KW-0046">Antibiotic resistance</keyword>
<gene>
    <name evidence="6" type="ORF">GCM10010307_57780</name>
</gene>
<feature type="domain" description="Adenylyltransferase AadA C-terminal" evidence="5">
    <location>
        <begin position="156"/>
        <end position="257"/>
    </location>
</feature>
<keyword evidence="1" id="KW-0808">Transferase</keyword>
<evidence type="ECO:0000259" key="4">
    <source>
        <dbReference type="Pfam" id="PF01909"/>
    </source>
</evidence>
<evidence type="ECO:0000256" key="2">
    <source>
        <dbReference type="ARBA" id="ARBA00023251"/>
    </source>
</evidence>
<keyword evidence="6" id="KW-0548">Nucleotidyltransferase</keyword>
<name>A0ABN3RDB4_9ACTN</name>
<dbReference type="CDD" id="cd05403">
    <property type="entry name" value="NT_KNTase_like"/>
    <property type="match status" value="1"/>
</dbReference>
<dbReference type="NCBIfam" id="NF010309">
    <property type="entry name" value="PRK13746.1"/>
    <property type="match status" value="1"/>
</dbReference>
<comment type="catalytic activity">
    <reaction evidence="3">
        <text>spectinomycin + ATP = 9-O-adenylylspectinomycin + diphosphate</text>
        <dbReference type="Rhea" id="RHEA:63228"/>
        <dbReference type="ChEBI" id="CHEBI:30616"/>
        <dbReference type="ChEBI" id="CHEBI:33019"/>
        <dbReference type="ChEBI" id="CHEBI:146260"/>
        <dbReference type="ChEBI" id="CHEBI:146261"/>
    </reaction>
</comment>
<dbReference type="Pfam" id="PF01909">
    <property type="entry name" value="NTP_transf_2"/>
    <property type="match status" value="1"/>
</dbReference>
<dbReference type="InterPro" id="IPR024172">
    <property type="entry name" value="AadA/Aad9"/>
</dbReference>
<dbReference type="InterPro" id="IPR025184">
    <property type="entry name" value="AadA_C"/>
</dbReference>
<reference evidence="6 7" key="1">
    <citation type="journal article" date="2019" name="Int. J. Syst. Evol. Microbiol.">
        <title>The Global Catalogue of Microorganisms (GCM) 10K type strain sequencing project: providing services to taxonomists for standard genome sequencing and annotation.</title>
        <authorList>
            <consortium name="The Broad Institute Genomics Platform"/>
            <consortium name="The Broad Institute Genome Sequencing Center for Infectious Disease"/>
            <person name="Wu L."/>
            <person name="Ma J."/>
        </authorList>
    </citation>
    <scope>NUCLEOTIDE SEQUENCE [LARGE SCALE GENOMIC DNA]</scope>
    <source>
        <strain evidence="6 7">JCM 4524</strain>
    </source>
</reference>
<evidence type="ECO:0000313" key="7">
    <source>
        <dbReference type="Proteomes" id="UP001500151"/>
    </source>
</evidence>